<dbReference type="EMBL" id="JAUCMV010000003">
    <property type="protein sequence ID" value="KAK0409341.1"/>
    <property type="molecule type" value="Genomic_DNA"/>
</dbReference>
<evidence type="ECO:0000256" key="1">
    <source>
        <dbReference type="SAM" id="MobiDB-lite"/>
    </source>
</evidence>
<evidence type="ECO:0000313" key="2">
    <source>
        <dbReference type="EMBL" id="KAK0409341.1"/>
    </source>
</evidence>
<protein>
    <submittedName>
        <fullName evidence="2">Uncharacterized protein</fullName>
    </submittedName>
</protein>
<gene>
    <name evidence="2" type="ORF">QR680_004483</name>
</gene>
<reference evidence="2" key="1">
    <citation type="submission" date="2023-06" db="EMBL/GenBank/DDBJ databases">
        <title>Genomic analysis of the entomopathogenic nematode Steinernema hermaphroditum.</title>
        <authorList>
            <person name="Schwarz E.M."/>
            <person name="Heppert J.K."/>
            <person name="Baniya A."/>
            <person name="Schwartz H.T."/>
            <person name="Tan C.-H."/>
            <person name="Antoshechkin I."/>
            <person name="Sternberg P.W."/>
            <person name="Goodrich-Blair H."/>
            <person name="Dillman A.R."/>
        </authorList>
    </citation>
    <scope>NUCLEOTIDE SEQUENCE</scope>
    <source>
        <strain evidence="2">PS9179</strain>
        <tissue evidence="2">Whole animal</tissue>
    </source>
</reference>
<sequence>MRSVAGGREQKEIRTNLDRLKNVAPVMGGSKSVPTVADASPASMAYLSRVRALYTENSSTSVASSAQYTTKIIGGRPRVAPGRRPPPSPTRKRTVTTHAARSKKRSAALDPKMFPA</sequence>
<dbReference type="Proteomes" id="UP001175271">
    <property type="component" value="Unassembled WGS sequence"/>
</dbReference>
<comment type="caution">
    <text evidence="2">The sequence shown here is derived from an EMBL/GenBank/DDBJ whole genome shotgun (WGS) entry which is preliminary data.</text>
</comment>
<organism evidence="2 3">
    <name type="scientific">Steinernema hermaphroditum</name>
    <dbReference type="NCBI Taxonomy" id="289476"/>
    <lineage>
        <taxon>Eukaryota</taxon>
        <taxon>Metazoa</taxon>
        <taxon>Ecdysozoa</taxon>
        <taxon>Nematoda</taxon>
        <taxon>Chromadorea</taxon>
        <taxon>Rhabditida</taxon>
        <taxon>Tylenchina</taxon>
        <taxon>Panagrolaimomorpha</taxon>
        <taxon>Strongyloidoidea</taxon>
        <taxon>Steinernematidae</taxon>
        <taxon>Steinernema</taxon>
    </lineage>
</organism>
<feature type="compositionally biased region" description="Basic residues" evidence="1">
    <location>
        <begin position="90"/>
        <end position="106"/>
    </location>
</feature>
<name>A0AA39HNU8_9BILA</name>
<evidence type="ECO:0000313" key="3">
    <source>
        <dbReference type="Proteomes" id="UP001175271"/>
    </source>
</evidence>
<proteinExistence type="predicted"/>
<keyword evidence="3" id="KW-1185">Reference proteome</keyword>
<accession>A0AA39HNU8</accession>
<dbReference type="AlphaFoldDB" id="A0AA39HNU8"/>
<feature type="region of interest" description="Disordered" evidence="1">
    <location>
        <begin position="74"/>
        <end position="116"/>
    </location>
</feature>